<dbReference type="Proteomes" id="UP000044377">
    <property type="component" value="Unassembled WGS sequence"/>
</dbReference>
<protein>
    <submittedName>
        <fullName evidence="1">Uncharacterized protein</fullName>
    </submittedName>
</protein>
<name>A0A0G4JX21_9GAMM</name>
<sequence length="37" mass="4366">MPFGRYFEEREGTRILIRITFLPVIFSQRLAIQKAAP</sequence>
<reference evidence="2" key="1">
    <citation type="submission" date="2015-01" db="EMBL/GenBank/DDBJ databases">
        <authorList>
            <person name="Paterson Steve"/>
        </authorList>
    </citation>
    <scope>NUCLEOTIDE SEQUENCE [LARGE SCALE GENOMIC DNA]</scope>
    <source>
        <strain evidence="2">OBR1</strain>
    </source>
</reference>
<accession>A0A0G4JX21</accession>
<evidence type="ECO:0000313" key="1">
    <source>
        <dbReference type="EMBL" id="CPR17962.1"/>
    </source>
</evidence>
<proteinExistence type="predicted"/>
<organism evidence="1 2">
    <name type="scientific">Brenneria goodwinii</name>
    <dbReference type="NCBI Taxonomy" id="1109412"/>
    <lineage>
        <taxon>Bacteria</taxon>
        <taxon>Pseudomonadati</taxon>
        <taxon>Pseudomonadota</taxon>
        <taxon>Gammaproteobacteria</taxon>
        <taxon>Enterobacterales</taxon>
        <taxon>Pectobacteriaceae</taxon>
        <taxon>Brenneria</taxon>
    </lineage>
</organism>
<dbReference type="AlphaFoldDB" id="A0A0G4JX21"/>
<keyword evidence="2" id="KW-1185">Reference proteome</keyword>
<dbReference type="EMBL" id="CGIG01000001">
    <property type="protein sequence ID" value="CPR17962.1"/>
    <property type="molecule type" value="Genomic_DNA"/>
</dbReference>
<gene>
    <name evidence="1" type="ORF">BN1221_02944c</name>
</gene>
<evidence type="ECO:0000313" key="2">
    <source>
        <dbReference type="Proteomes" id="UP000044377"/>
    </source>
</evidence>